<keyword evidence="2" id="KW-1283">Bacterial microcompartment</keyword>
<dbReference type="Gene3D" id="2.40.50.220">
    <property type="entry name" value="EutN/Ccml"/>
    <property type="match status" value="1"/>
</dbReference>
<accession>A0A2N1PFY1</accession>
<dbReference type="PANTHER" id="PTHR36539:SF1">
    <property type="entry name" value="BACTERIAL MICROCOMPARTMENT SHELL VERTEX PROTEIN EUTN"/>
    <property type="match status" value="1"/>
</dbReference>
<dbReference type="InterPro" id="IPR036677">
    <property type="entry name" value="EutN_CcmL_sf"/>
</dbReference>
<dbReference type="PANTHER" id="PTHR36539">
    <property type="entry name" value="ETHANOLAMINE UTILIZATION PROTEIN EUTN"/>
    <property type="match status" value="1"/>
</dbReference>
<dbReference type="Pfam" id="PF03319">
    <property type="entry name" value="EutN_CcmL"/>
    <property type="match status" value="1"/>
</dbReference>
<dbReference type="GO" id="GO:0031469">
    <property type="term" value="C:bacterial microcompartment"/>
    <property type="evidence" value="ECO:0007669"/>
    <property type="project" value="UniProtKB-SubCell"/>
</dbReference>
<gene>
    <name evidence="3" type="ORF">CVV64_22470</name>
</gene>
<evidence type="ECO:0000256" key="1">
    <source>
        <dbReference type="ARBA" id="ARBA00024322"/>
    </source>
</evidence>
<dbReference type="EMBL" id="PGXC01000187">
    <property type="protein sequence ID" value="PKK87232.1"/>
    <property type="molecule type" value="Genomic_DNA"/>
</dbReference>
<dbReference type="CDD" id="cd01614">
    <property type="entry name" value="EutN_CcmL"/>
    <property type="match status" value="1"/>
</dbReference>
<protein>
    <submittedName>
        <fullName evidence="3">Ethanolamine utilization protein EutN</fullName>
    </submittedName>
</protein>
<dbReference type="InterPro" id="IPR004992">
    <property type="entry name" value="EutN_CcmL"/>
</dbReference>
<proteinExistence type="predicted"/>
<comment type="caution">
    <text evidence="3">The sequence shown here is derived from an EMBL/GenBank/DDBJ whole genome shotgun (WGS) entry which is preliminary data.</text>
</comment>
<dbReference type="PROSITE" id="PS51932">
    <property type="entry name" value="BMV"/>
    <property type="match status" value="1"/>
</dbReference>
<dbReference type="Proteomes" id="UP000233256">
    <property type="component" value="Unassembled WGS sequence"/>
</dbReference>
<organism evidence="3 4">
    <name type="scientific">Candidatus Wallbacteria bacterium HGW-Wallbacteria-1</name>
    <dbReference type="NCBI Taxonomy" id="2013854"/>
    <lineage>
        <taxon>Bacteria</taxon>
        <taxon>Candidatus Walliibacteriota</taxon>
    </lineage>
</organism>
<comment type="subcellular location">
    <subcellularLocation>
        <location evidence="1">Bacterial microcompartment</location>
    </subcellularLocation>
</comment>
<sequence>MVLGRVVGTVVSTAKAEQLESLKLLLVEKISIPSLAGVNDFVVALDSVGANVGEIVFYVTGSSARLTAVSKGKPSDATIAAIVDNIDLYGNMIYRKDQNLED</sequence>
<dbReference type="AlphaFoldDB" id="A0A2N1PFY1"/>
<evidence type="ECO:0000313" key="3">
    <source>
        <dbReference type="EMBL" id="PKK87232.1"/>
    </source>
</evidence>
<evidence type="ECO:0000256" key="2">
    <source>
        <dbReference type="ARBA" id="ARBA00024446"/>
    </source>
</evidence>
<dbReference type="SUPFAM" id="SSF159133">
    <property type="entry name" value="EutN/CcmL-like"/>
    <property type="match status" value="1"/>
</dbReference>
<name>A0A2N1PFY1_9BACT</name>
<reference evidence="3 4" key="1">
    <citation type="journal article" date="2017" name="ISME J.">
        <title>Potential for microbial H2 and metal transformations associated with novel bacteria and archaea in deep terrestrial subsurface sediments.</title>
        <authorList>
            <person name="Hernsdorf A.W."/>
            <person name="Amano Y."/>
            <person name="Miyakawa K."/>
            <person name="Ise K."/>
            <person name="Suzuki Y."/>
            <person name="Anantharaman K."/>
            <person name="Probst A."/>
            <person name="Burstein D."/>
            <person name="Thomas B.C."/>
            <person name="Banfield J.F."/>
        </authorList>
    </citation>
    <scope>NUCLEOTIDE SEQUENCE [LARGE SCALE GENOMIC DNA]</scope>
    <source>
        <strain evidence="3">HGW-Wallbacteria-1</strain>
    </source>
</reference>
<evidence type="ECO:0000313" key="4">
    <source>
        <dbReference type="Proteomes" id="UP000233256"/>
    </source>
</evidence>